<keyword evidence="1" id="KW-0732">Signal</keyword>
<dbReference type="RefSeq" id="WP_072991543.1">
    <property type="nucleotide sequence ID" value="NZ_FQWE01000006.1"/>
</dbReference>
<dbReference type="STRING" id="271157.SAMN05444396_10625"/>
<dbReference type="OrthoDB" id="103154at2"/>
<keyword evidence="3" id="KW-1185">Reference proteome</keyword>
<dbReference type="Pfam" id="PF07642">
    <property type="entry name" value="BBP2"/>
    <property type="match status" value="1"/>
</dbReference>
<dbReference type="AlphaFoldDB" id="A0A1M5HZB0"/>
<feature type="signal peptide" evidence="1">
    <location>
        <begin position="1"/>
        <end position="20"/>
    </location>
</feature>
<gene>
    <name evidence="2" type="ORF">SAMN05444396_10625</name>
</gene>
<dbReference type="SUPFAM" id="SSF56935">
    <property type="entry name" value="Porins"/>
    <property type="match status" value="1"/>
</dbReference>
<evidence type="ECO:0000313" key="3">
    <source>
        <dbReference type="Proteomes" id="UP000184036"/>
    </source>
</evidence>
<dbReference type="InterPro" id="IPR011486">
    <property type="entry name" value="BBP2"/>
</dbReference>
<protein>
    <submittedName>
        <fullName evidence="2">Putative beta-barrel porin-2, OmpL-like. bbp2</fullName>
    </submittedName>
</protein>
<evidence type="ECO:0000313" key="2">
    <source>
        <dbReference type="EMBL" id="SHG21374.1"/>
    </source>
</evidence>
<proteinExistence type="predicted"/>
<reference evidence="3" key="1">
    <citation type="submission" date="2016-11" db="EMBL/GenBank/DDBJ databases">
        <authorList>
            <person name="Varghese N."/>
            <person name="Submissions S."/>
        </authorList>
    </citation>
    <scope>NUCLEOTIDE SEQUENCE [LARGE SCALE GENOMIC DNA]</scope>
    <source>
        <strain evidence="3">DSM 19741</strain>
    </source>
</reference>
<dbReference type="EMBL" id="FQWE01000006">
    <property type="protein sequence ID" value="SHG21374.1"/>
    <property type="molecule type" value="Genomic_DNA"/>
</dbReference>
<feature type="chain" id="PRO_5012815960" evidence="1">
    <location>
        <begin position="21"/>
        <end position="361"/>
    </location>
</feature>
<organism evidence="2 3">
    <name type="scientific">Flavobacterium segetis</name>
    <dbReference type="NCBI Taxonomy" id="271157"/>
    <lineage>
        <taxon>Bacteria</taxon>
        <taxon>Pseudomonadati</taxon>
        <taxon>Bacteroidota</taxon>
        <taxon>Flavobacteriia</taxon>
        <taxon>Flavobacteriales</taxon>
        <taxon>Flavobacteriaceae</taxon>
        <taxon>Flavobacterium</taxon>
    </lineage>
</organism>
<sequence length="361" mass="40221">MNTKISLAALTLCFSGVAFAQEEKSENPLKISGYAETYFQYDANNPDNNSRPGFIYSHNRNNEVSLNLGFVKANFETEKVRANIAIAAGSYMNANYAAEPGVLKNVYEANIGFKLARNQNLWITAGILPSHIGYESAIGADCFTLTRSIMAENSPYFEAGAKITYISPSGQWELTGLYLNGWQRIERVDGNTTPSFGHQIVYRPSSKFSINSSSFIGNDKAYNVRQKRYFHDLYAAYDLTSKVKLLAGFDIGWEQAALQSDEYNKWHGASVMAQLMATDKLNFAVRGEYYQDKKGIIIASGTSNGFETYGVSLNADYKIYPNLMWRTEIKNYTSEDAVFAKNTAEVSDTSFSIVTALAIKF</sequence>
<accession>A0A1M5HZB0</accession>
<evidence type="ECO:0000256" key="1">
    <source>
        <dbReference type="SAM" id="SignalP"/>
    </source>
</evidence>
<name>A0A1M5HZB0_9FLAO</name>
<dbReference type="Proteomes" id="UP000184036">
    <property type="component" value="Unassembled WGS sequence"/>
</dbReference>